<keyword evidence="3" id="KW-0436">Ligase</keyword>
<reference evidence="9" key="1">
    <citation type="journal article" date="2014" name="Front. Microbiol.">
        <title>High frequency of phylogenetically diverse reductive dehalogenase-homologous genes in deep subseafloor sedimentary metagenomes.</title>
        <authorList>
            <person name="Kawai M."/>
            <person name="Futagami T."/>
            <person name="Toyoda A."/>
            <person name="Takaki Y."/>
            <person name="Nishi S."/>
            <person name="Hori S."/>
            <person name="Arai W."/>
            <person name="Tsubouchi T."/>
            <person name="Morono Y."/>
            <person name="Uchiyama I."/>
            <person name="Ito T."/>
            <person name="Fujiyama A."/>
            <person name="Inagaki F."/>
            <person name="Takami H."/>
        </authorList>
    </citation>
    <scope>NUCLEOTIDE SEQUENCE</scope>
    <source>
        <strain evidence="9">Expedition CK06-06</strain>
    </source>
</reference>
<dbReference type="SUPFAM" id="SSF103365">
    <property type="entry name" value="Hypothetical protein PH1602"/>
    <property type="match status" value="1"/>
</dbReference>
<evidence type="ECO:0000256" key="6">
    <source>
        <dbReference type="ARBA" id="ARBA00023134"/>
    </source>
</evidence>
<keyword evidence="6" id="KW-0342">GTP-binding</keyword>
<keyword evidence="5" id="KW-0547">Nucleotide-binding</keyword>
<dbReference type="InterPro" id="IPR001233">
    <property type="entry name" value="RtcB"/>
</dbReference>
<protein>
    <recommendedName>
        <fullName evidence="2">3'-phosphate/5'-hydroxy nucleic acid ligase</fullName>
        <ecNumber evidence="2">6.5.1.8</ecNumber>
    </recommendedName>
</protein>
<organism evidence="9">
    <name type="scientific">marine sediment metagenome</name>
    <dbReference type="NCBI Taxonomy" id="412755"/>
    <lineage>
        <taxon>unclassified sequences</taxon>
        <taxon>metagenomes</taxon>
        <taxon>ecological metagenomes</taxon>
    </lineage>
</organism>
<keyword evidence="7" id="KW-0464">Manganese</keyword>
<evidence type="ECO:0000256" key="5">
    <source>
        <dbReference type="ARBA" id="ARBA00022741"/>
    </source>
</evidence>
<comment type="catalytic activity">
    <reaction evidence="8">
        <text>a 3'-end 3'-phospho-ribonucleotide-RNA + a 5'-end dephospho-ribonucleoside-RNA + GTP = a ribonucleotidyl-ribonucleotide-RNA + GMP + diphosphate</text>
        <dbReference type="Rhea" id="RHEA:68076"/>
        <dbReference type="Rhea" id="RHEA-COMP:10463"/>
        <dbReference type="Rhea" id="RHEA-COMP:13936"/>
        <dbReference type="Rhea" id="RHEA-COMP:17355"/>
        <dbReference type="ChEBI" id="CHEBI:33019"/>
        <dbReference type="ChEBI" id="CHEBI:37565"/>
        <dbReference type="ChEBI" id="CHEBI:58115"/>
        <dbReference type="ChEBI" id="CHEBI:83062"/>
        <dbReference type="ChEBI" id="CHEBI:138284"/>
        <dbReference type="ChEBI" id="CHEBI:173118"/>
        <dbReference type="EC" id="6.5.1.8"/>
    </reaction>
</comment>
<evidence type="ECO:0000313" key="9">
    <source>
        <dbReference type="EMBL" id="GAG35176.1"/>
    </source>
</evidence>
<comment type="cofactor">
    <cofactor evidence="1">
        <name>Mn(2+)</name>
        <dbReference type="ChEBI" id="CHEBI:29035"/>
    </cofactor>
</comment>
<evidence type="ECO:0000256" key="2">
    <source>
        <dbReference type="ARBA" id="ARBA00012726"/>
    </source>
</evidence>
<comment type="caution">
    <text evidence="9">The sequence shown here is derived from an EMBL/GenBank/DDBJ whole genome shotgun (WGS) entry which is preliminary data.</text>
</comment>
<dbReference type="GO" id="GO:0006396">
    <property type="term" value="P:RNA processing"/>
    <property type="evidence" value="ECO:0007669"/>
    <property type="project" value="InterPro"/>
</dbReference>
<evidence type="ECO:0000256" key="3">
    <source>
        <dbReference type="ARBA" id="ARBA00022598"/>
    </source>
</evidence>
<dbReference type="PANTHER" id="PTHR11118">
    <property type="entry name" value="RNA-SPLICING LIGASE RTCB HOMOLOG"/>
    <property type="match status" value="1"/>
</dbReference>
<dbReference type="GO" id="GO:0046872">
    <property type="term" value="F:metal ion binding"/>
    <property type="evidence" value="ECO:0007669"/>
    <property type="project" value="UniProtKB-KW"/>
</dbReference>
<dbReference type="EMBL" id="BARS01040384">
    <property type="protein sequence ID" value="GAG35176.1"/>
    <property type="molecule type" value="Genomic_DNA"/>
</dbReference>
<name>X0YED0_9ZZZZ</name>
<evidence type="ECO:0000256" key="8">
    <source>
        <dbReference type="ARBA" id="ARBA00047746"/>
    </source>
</evidence>
<gene>
    <name evidence="9" type="ORF">S01H1_61574</name>
</gene>
<dbReference type="Pfam" id="PF01139">
    <property type="entry name" value="RtcB"/>
    <property type="match status" value="1"/>
</dbReference>
<feature type="non-terminal residue" evidence="9">
    <location>
        <position position="253"/>
    </location>
</feature>
<dbReference type="Gene3D" id="3.90.1860.10">
    <property type="entry name" value="tRNA-splicing ligase RtcB"/>
    <property type="match status" value="1"/>
</dbReference>
<accession>X0YED0</accession>
<feature type="non-terminal residue" evidence="9">
    <location>
        <position position="1"/>
    </location>
</feature>
<evidence type="ECO:0000256" key="4">
    <source>
        <dbReference type="ARBA" id="ARBA00022723"/>
    </source>
</evidence>
<evidence type="ECO:0000256" key="7">
    <source>
        <dbReference type="ARBA" id="ARBA00023211"/>
    </source>
</evidence>
<dbReference type="AlphaFoldDB" id="X0YED0"/>
<dbReference type="PANTHER" id="PTHR11118:SF1">
    <property type="entry name" value="RNA-SPLICING LIGASE RTCB HOMOLOG"/>
    <property type="match status" value="1"/>
</dbReference>
<dbReference type="GO" id="GO:0005525">
    <property type="term" value="F:GTP binding"/>
    <property type="evidence" value="ECO:0007669"/>
    <property type="project" value="UniProtKB-KW"/>
</dbReference>
<dbReference type="InterPro" id="IPR036025">
    <property type="entry name" value="RtcB-like_sf"/>
</dbReference>
<proteinExistence type="predicted"/>
<sequence>VPAGVGEKGKLRVTDAQLDQVMVQGVGWAVSNGYGVPGDWQATEDHGCLIGADPTGLSDRARKRARPQLGTLGSGNHFIEIQVVDTIYDPAAAGRLGITEPGQVTVMIHTGSRGFGHQVCDDALDVMQRAVRKYDIELPDKQLACAPVTSPEGQRYFGHMACAANYAWVNRQMITHWVREAFERVFKQGTEKLGLELVGDVAHNIAKFEEHPVNGQTKRLCVHRKGATRAFGPGHPLVQEQYRDLGQPVLIPG</sequence>
<dbReference type="EC" id="6.5.1.8" evidence="2"/>
<dbReference type="GO" id="GO:0170057">
    <property type="term" value="F:RNA ligase (GTP) activity"/>
    <property type="evidence" value="ECO:0007669"/>
    <property type="project" value="UniProtKB-EC"/>
</dbReference>
<dbReference type="GO" id="GO:0003972">
    <property type="term" value="F:RNA ligase (ATP) activity"/>
    <property type="evidence" value="ECO:0007669"/>
    <property type="project" value="TreeGrafter"/>
</dbReference>
<keyword evidence="4" id="KW-0479">Metal-binding</keyword>
<evidence type="ECO:0000256" key="1">
    <source>
        <dbReference type="ARBA" id="ARBA00001936"/>
    </source>
</evidence>